<evidence type="ECO:0000313" key="1">
    <source>
        <dbReference type="EMBL" id="AIS17508.1"/>
    </source>
</evidence>
<sequence length="113" mass="12190">MSVISMAQARAHLRDPDDDDDYLQLLIEAAEHSAVNYLNRLVYADAQSMADAVAAGMAGEQPMLSNAPFKSACLLILGHLYANREDVVTGTIATELPRGSQALLTPYRVGWGV</sequence>
<dbReference type="AlphaFoldDB" id="A0A089YM78"/>
<dbReference type="Pfam" id="PF05135">
    <property type="entry name" value="Phage_connect_1"/>
    <property type="match status" value="1"/>
</dbReference>
<dbReference type="InterPro" id="IPR006450">
    <property type="entry name" value="Phage_HK97_gp6-like"/>
</dbReference>
<gene>
    <name evidence="1" type="ORF">LT40_08895</name>
</gene>
<dbReference type="CDD" id="cd08054">
    <property type="entry name" value="gp6"/>
    <property type="match status" value="1"/>
</dbReference>
<organism evidence="1 2">
    <name type="scientific">Pseudomonas rhizosphaerae</name>
    <dbReference type="NCBI Taxonomy" id="216142"/>
    <lineage>
        <taxon>Bacteria</taxon>
        <taxon>Pseudomonadati</taxon>
        <taxon>Pseudomonadota</taxon>
        <taxon>Gammaproteobacteria</taxon>
        <taxon>Pseudomonadales</taxon>
        <taxon>Pseudomonadaceae</taxon>
        <taxon>Pseudomonas</taxon>
    </lineage>
</organism>
<dbReference type="InterPro" id="IPR021146">
    <property type="entry name" value="Phage_gp6-like_head-tail"/>
</dbReference>
<dbReference type="KEGG" id="prh:LT40_08895"/>
<dbReference type="OrthoDB" id="8452319at2"/>
<dbReference type="RefSeq" id="WP_043188947.1">
    <property type="nucleotide sequence ID" value="NZ_CP009533.1"/>
</dbReference>
<reference evidence="1 2" key="1">
    <citation type="journal article" date="2015" name="J. Biotechnol.">
        <title>Complete genome sequence of Pseudomonas rhizosphaerae IH5T (=DSM 16299T), a phosphate-solubilizing rhizobacterium for bacterial biofertilizer.</title>
        <authorList>
            <person name="Kwak Y."/>
            <person name="Jung B.K."/>
            <person name="Shin J.H."/>
        </authorList>
    </citation>
    <scope>NUCLEOTIDE SEQUENCE [LARGE SCALE GENOMIC DNA]</scope>
    <source>
        <strain evidence="1">DSM 16299</strain>
    </source>
</reference>
<dbReference type="NCBIfam" id="TIGR01560">
    <property type="entry name" value="put_DNA_pack"/>
    <property type="match status" value="1"/>
</dbReference>
<proteinExistence type="predicted"/>
<evidence type="ECO:0008006" key="3">
    <source>
        <dbReference type="Google" id="ProtNLM"/>
    </source>
</evidence>
<dbReference type="EMBL" id="CP009533">
    <property type="protein sequence ID" value="AIS17508.1"/>
    <property type="molecule type" value="Genomic_DNA"/>
</dbReference>
<protein>
    <recommendedName>
        <fullName evidence="3">Phage gp6-like head-tail connector protein</fullName>
    </recommendedName>
</protein>
<dbReference type="STRING" id="216142.LT40_08895"/>
<evidence type="ECO:0000313" key="2">
    <source>
        <dbReference type="Proteomes" id="UP000029499"/>
    </source>
</evidence>
<dbReference type="HOGENOM" id="CLU_085951_3_0_6"/>
<dbReference type="Proteomes" id="UP000029499">
    <property type="component" value="Chromosome"/>
</dbReference>
<dbReference type="Gene3D" id="1.10.3230.30">
    <property type="entry name" value="Phage gp6-like head-tail connector protein"/>
    <property type="match status" value="1"/>
</dbReference>
<accession>A0A089YM78</accession>
<keyword evidence="2" id="KW-1185">Reference proteome</keyword>
<name>A0A089YM78_9PSED</name>